<name>A0A564Y482_HYMDI</name>
<dbReference type="Proteomes" id="UP000321570">
    <property type="component" value="Unassembled WGS sequence"/>
</dbReference>
<dbReference type="InterPro" id="IPR036645">
    <property type="entry name" value="Elafin-like_sf"/>
</dbReference>
<dbReference type="PROSITE" id="PS50853">
    <property type="entry name" value="FN3"/>
    <property type="match status" value="2"/>
</dbReference>
<keyword evidence="7" id="KW-1185">Reference proteome</keyword>
<dbReference type="InterPro" id="IPR036116">
    <property type="entry name" value="FN3_sf"/>
</dbReference>
<sequence length="824" mass="91788">PIPFLRIFGFLLILVSAARSELDSNAENRVFMRAQCKAMCLKLFKSPDNAAINKIVNRLGVPNDLASDCFQNKNNTCSSNCFIACDNPPSLCHSTCSIRQVDSLGCNLGCLLLSDIHANRPGECPLLPAESALSVDQADISTSDLIRPRPPLCQKLCTSDSSCPHPLHKCCSFGCNRNCTMPIFSDAVPPLPSRLALLPVLNQPDNIQLSWIANYSNFSHLQDPVVYILQLRFCNCKRFSEKLATPWQTVIMAVDTTTTVDFPDPGLKYQFRVAAVNTKGSRGFGTPSKPYQPSIRSPVVSYNSPFLPTPRPQQPRNVTATKWRIQPNGEVSVRLSWTPPESNDLKFIHYSVSWALDNGYPATSSNLPLKNSNVPFVQTVQTEENEITISGLRPDSSYKVQVIAIYFHGGGNLESLPHNFFISTQSLVPVPRQQNMGFESSRQPPLSSFDDDDDDNQNSADCRCSGLEKNDERLEIKPPEIYDADLTALVQLKSFSHMDSQSYHIKWFPQVCIDSVENAPMLTQTGITKVRSEMPNGESEILEATVRNRIFRLTKLKFNCVYMVWLTPENTSPRYPPMSTQRQAQPSLPSSGGPSSNSADVVAGCFCTRTCRETKTALGTKPIECPAAEPEPPQPPRGIQVELVNYDRLDYQVSWHPPLPTKSSILPFPSGVSHPSVVSVQPPPTTFTRYRVLWAPRKDEPVDASMYNDEAGFKPIPDLQYSDVRVLDKNQTTLILPRLRPRTVYILQIQTLGSTNFGRERESPPAVHYFNTHDDGFHINARPKGIYSELTLDGSPSSKSAVSLPLILLLNFLLIVYHLTFLSH</sequence>
<reference evidence="6 7" key="1">
    <citation type="submission" date="2019-07" db="EMBL/GenBank/DDBJ databases">
        <authorList>
            <person name="Jastrzebski P J."/>
            <person name="Paukszto L."/>
            <person name="Jastrzebski P J."/>
        </authorList>
    </citation>
    <scope>NUCLEOTIDE SEQUENCE [LARGE SCALE GENOMIC DNA]</scope>
    <source>
        <strain evidence="6 7">WMS-il1</strain>
    </source>
</reference>
<dbReference type="InterPro" id="IPR008197">
    <property type="entry name" value="WAP_dom"/>
</dbReference>
<dbReference type="Pfam" id="PF00041">
    <property type="entry name" value="fn3"/>
    <property type="match status" value="1"/>
</dbReference>
<evidence type="ECO:0000259" key="5">
    <source>
        <dbReference type="PROSITE" id="PS51390"/>
    </source>
</evidence>
<protein>
    <recommendedName>
        <fullName evidence="8">Anosmin-1</fullName>
    </recommendedName>
</protein>
<proteinExistence type="predicted"/>
<dbReference type="EMBL" id="CABIJS010000077">
    <property type="protein sequence ID" value="VUZ42041.1"/>
    <property type="molecule type" value="Genomic_DNA"/>
</dbReference>
<dbReference type="PROSITE" id="PS51390">
    <property type="entry name" value="WAP"/>
    <property type="match status" value="1"/>
</dbReference>
<feature type="chain" id="PRO_5022173990" description="Anosmin-1" evidence="3">
    <location>
        <begin position="21"/>
        <end position="824"/>
    </location>
</feature>
<dbReference type="SUPFAM" id="SSF49265">
    <property type="entry name" value="Fibronectin type III"/>
    <property type="match status" value="1"/>
</dbReference>
<feature type="region of interest" description="Disordered" evidence="1">
    <location>
        <begin position="572"/>
        <end position="598"/>
    </location>
</feature>
<evidence type="ECO:0000313" key="7">
    <source>
        <dbReference type="Proteomes" id="UP000321570"/>
    </source>
</evidence>
<dbReference type="GO" id="GO:0030414">
    <property type="term" value="F:peptidase inhibitor activity"/>
    <property type="evidence" value="ECO:0007669"/>
    <property type="project" value="InterPro"/>
</dbReference>
<feature type="signal peptide" evidence="3">
    <location>
        <begin position="1"/>
        <end position="20"/>
    </location>
</feature>
<dbReference type="PANTHER" id="PTHR14131">
    <property type="entry name" value="ANOSMIN"/>
    <property type="match status" value="1"/>
</dbReference>
<dbReference type="InterPro" id="IPR003961">
    <property type="entry name" value="FN3_dom"/>
</dbReference>
<feature type="transmembrane region" description="Helical" evidence="2">
    <location>
        <begin position="802"/>
        <end position="822"/>
    </location>
</feature>
<dbReference type="CDD" id="cd00063">
    <property type="entry name" value="FN3"/>
    <property type="match status" value="2"/>
</dbReference>
<feature type="domain" description="Fibronectin type-III" evidence="4">
    <location>
        <begin position="314"/>
        <end position="427"/>
    </location>
</feature>
<keyword evidence="2" id="KW-0812">Transmembrane</keyword>
<dbReference type="SMART" id="SM00060">
    <property type="entry name" value="FN3"/>
    <property type="match status" value="3"/>
</dbReference>
<accession>A0A564Y482</accession>
<dbReference type="Gene3D" id="2.60.40.10">
    <property type="entry name" value="Immunoglobulins"/>
    <property type="match status" value="3"/>
</dbReference>
<feature type="domain" description="Fibronectin type-III" evidence="4">
    <location>
        <begin position="191"/>
        <end position="298"/>
    </location>
</feature>
<dbReference type="AlphaFoldDB" id="A0A564Y482"/>
<evidence type="ECO:0000256" key="2">
    <source>
        <dbReference type="SAM" id="Phobius"/>
    </source>
</evidence>
<dbReference type="InterPro" id="IPR042447">
    <property type="entry name" value="Anosmin-1"/>
</dbReference>
<keyword evidence="3" id="KW-0732">Signal</keyword>
<evidence type="ECO:0000259" key="4">
    <source>
        <dbReference type="PROSITE" id="PS50853"/>
    </source>
</evidence>
<feature type="compositionally biased region" description="Low complexity" evidence="1">
    <location>
        <begin position="586"/>
        <end position="598"/>
    </location>
</feature>
<organism evidence="6 7">
    <name type="scientific">Hymenolepis diminuta</name>
    <name type="common">Rat tapeworm</name>
    <dbReference type="NCBI Taxonomy" id="6216"/>
    <lineage>
        <taxon>Eukaryota</taxon>
        <taxon>Metazoa</taxon>
        <taxon>Spiralia</taxon>
        <taxon>Lophotrochozoa</taxon>
        <taxon>Platyhelminthes</taxon>
        <taxon>Cestoda</taxon>
        <taxon>Eucestoda</taxon>
        <taxon>Cyclophyllidea</taxon>
        <taxon>Hymenolepididae</taxon>
        <taxon>Hymenolepis</taxon>
    </lineage>
</organism>
<feature type="compositionally biased region" description="Polar residues" evidence="1">
    <location>
        <begin position="435"/>
        <end position="446"/>
    </location>
</feature>
<dbReference type="Gene3D" id="4.10.75.10">
    <property type="entry name" value="Elafin-like"/>
    <property type="match status" value="1"/>
</dbReference>
<evidence type="ECO:0000256" key="3">
    <source>
        <dbReference type="SAM" id="SignalP"/>
    </source>
</evidence>
<keyword evidence="2" id="KW-0472">Membrane</keyword>
<keyword evidence="2" id="KW-1133">Transmembrane helix</keyword>
<gene>
    <name evidence="6" type="ORF">WMSIL1_LOCUS2657</name>
</gene>
<dbReference type="GO" id="GO:0005576">
    <property type="term" value="C:extracellular region"/>
    <property type="evidence" value="ECO:0007669"/>
    <property type="project" value="InterPro"/>
</dbReference>
<evidence type="ECO:0008006" key="8">
    <source>
        <dbReference type="Google" id="ProtNLM"/>
    </source>
</evidence>
<evidence type="ECO:0000313" key="6">
    <source>
        <dbReference type="EMBL" id="VUZ42041.1"/>
    </source>
</evidence>
<dbReference type="GO" id="GO:0030182">
    <property type="term" value="P:neuron differentiation"/>
    <property type="evidence" value="ECO:0007669"/>
    <property type="project" value="TreeGrafter"/>
</dbReference>
<feature type="domain" description="WAP" evidence="5">
    <location>
        <begin position="117"/>
        <end position="183"/>
    </location>
</feature>
<feature type="non-terminal residue" evidence="6">
    <location>
        <position position="1"/>
    </location>
</feature>
<feature type="compositionally biased region" description="Polar residues" evidence="1">
    <location>
        <begin position="572"/>
        <end position="585"/>
    </location>
</feature>
<dbReference type="InterPro" id="IPR013783">
    <property type="entry name" value="Ig-like_fold"/>
</dbReference>
<evidence type="ECO:0000256" key="1">
    <source>
        <dbReference type="SAM" id="MobiDB-lite"/>
    </source>
</evidence>
<dbReference type="PANTHER" id="PTHR14131:SF5">
    <property type="entry name" value="ANOSMIN-1"/>
    <property type="match status" value="1"/>
</dbReference>
<feature type="region of interest" description="Disordered" evidence="1">
    <location>
        <begin position="435"/>
        <end position="464"/>
    </location>
</feature>
<dbReference type="GO" id="GO:0009986">
    <property type="term" value="C:cell surface"/>
    <property type="evidence" value="ECO:0007669"/>
    <property type="project" value="TreeGrafter"/>
</dbReference>